<keyword evidence="1" id="KW-0812">Transmembrane</keyword>
<proteinExistence type="predicted"/>
<reference evidence="2" key="1">
    <citation type="submission" date="2022-10" db="EMBL/GenBank/DDBJ databases">
        <title>The WGS of Solirubrobacter sp. CPCC 204708.</title>
        <authorList>
            <person name="Jiang Z."/>
        </authorList>
    </citation>
    <scope>NUCLEOTIDE SEQUENCE</scope>
    <source>
        <strain evidence="2">CPCC 204708</strain>
    </source>
</reference>
<protein>
    <recommendedName>
        <fullName evidence="4">ABC transporter permease</fullName>
    </recommendedName>
</protein>
<evidence type="ECO:0008006" key="4">
    <source>
        <dbReference type="Google" id="ProtNLM"/>
    </source>
</evidence>
<feature type="transmembrane region" description="Helical" evidence="1">
    <location>
        <begin position="212"/>
        <end position="232"/>
    </location>
</feature>
<dbReference type="RefSeq" id="WP_202952610.1">
    <property type="nucleotide sequence ID" value="NZ_JAPCID010000031.1"/>
</dbReference>
<keyword evidence="1" id="KW-1133">Transmembrane helix</keyword>
<feature type="transmembrane region" description="Helical" evidence="1">
    <location>
        <begin position="25"/>
        <end position="45"/>
    </location>
</feature>
<accession>A0ABT4RNQ7</accession>
<keyword evidence="1" id="KW-0472">Membrane</keyword>
<keyword evidence="3" id="KW-1185">Reference proteome</keyword>
<feature type="transmembrane region" description="Helical" evidence="1">
    <location>
        <begin position="134"/>
        <end position="160"/>
    </location>
</feature>
<name>A0ABT4RNQ7_9ACTN</name>
<organism evidence="2 3">
    <name type="scientific">Solirubrobacter deserti</name>
    <dbReference type="NCBI Taxonomy" id="2282478"/>
    <lineage>
        <taxon>Bacteria</taxon>
        <taxon>Bacillati</taxon>
        <taxon>Actinomycetota</taxon>
        <taxon>Thermoleophilia</taxon>
        <taxon>Solirubrobacterales</taxon>
        <taxon>Solirubrobacteraceae</taxon>
        <taxon>Solirubrobacter</taxon>
    </lineage>
</organism>
<gene>
    <name evidence="2" type="ORF">OJ962_20675</name>
</gene>
<feature type="transmembrane region" description="Helical" evidence="1">
    <location>
        <begin position="167"/>
        <end position="186"/>
    </location>
</feature>
<evidence type="ECO:0000313" key="2">
    <source>
        <dbReference type="EMBL" id="MDA0139930.1"/>
    </source>
</evidence>
<feature type="transmembrane region" description="Helical" evidence="1">
    <location>
        <begin position="57"/>
        <end position="76"/>
    </location>
</feature>
<evidence type="ECO:0000256" key="1">
    <source>
        <dbReference type="SAM" id="Phobius"/>
    </source>
</evidence>
<feature type="transmembrane region" description="Helical" evidence="1">
    <location>
        <begin position="103"/>
        <end position="128"/>
    </location>
</feature>
<comment type="caution">
    <text evidence="2">The sequence shown here is derived from an EMBL/GenBank/DDBJ whole genome shotgun (WGS) entry which is preliminary data.</text>
</comment>
<dbReference type="EMBL" id="JAPCID010000031">
    <property type="protein sequence ID" value="MDA0139930.1"/>
    <property type="molecule type" value="Genomic_DNA"/>
</dbReference>
<evidence type="ECO:0000313" key="3">
    <source>
        <dbReference type="Proteomes" id="UP001147700"/>
    </source>
</evidence>
<dbReference type="Proteomes" id="UP001147700">
    <property type="component" value="Unassembled WGS sequence"/>
</dbReference>
<sequence length="242" mass="25585">MNPAIPFPKLTFVELRKMVDTRAGFWLQVATAVITIAAVVLVGIVGEDTDRTLRSMLSVAVAPATILLPIIGILLVSSEWTQRTALITFTLVPKRLRVINAKVAAGLVLGVIVFAIAVVVALAATAAFGGDFELGAAVFGQTAVVVLTGMLIGIGFGAAFLSSAPAIVLYFALPLALGILGEFNFFDDIAEWVDTGRTTTPLMEHAASGTEWAQFAVSMLVWMVLPLAIGIYRITRGEIRAA</sequence>